<protein>
    <recommendedName>
        <fullName evidence="4">Bulb-type lectin domain-containing protein</fullName>
    </recommendedName>
</protein>
<sequence>MKYASILHKLKNKFLMKKLVLVVLALFFINCSNSEDISELNNQSTIDVYVAGQKNGNATYWKNNTEITLDNGGFSTSTANKIIVHNNNVYVFGSSGSTYILWENGSLTNLNEEFQEPSYELDYITDMIIDSNDVYFIGYLKSLTNPTIYDLVYWKNGIKTVILSNCIYRHQQSSIKVIDDNIYVFQKTIIIKKVFL</sequence>
<evidence type="ECO:0008006" key="4">
    <source>
        <dbReference type="Google" id="ProtNLM"/>
    </source>
</evidence>
<comment type="caution">
    <text evidence="2">The sequence shown here is derived from an EMBL/GenBank/DDBJ whole genome shotgun (WGS) entry which is preliminary data.</text>
</comment>
<name>A0ABP3V590_9FLAO</name>
<evidence type="ECO:0000313" key="2">
    <source>
        <dbReference type="EMBL" id="GAA0746641.1"/>
    </source>
</evidence>
<dbReference type="Proteomes" id="UP001500736">
    <property type="component" value="Unassembled WGS sequence"/>
</dbReference>
<feature type="chain" id="PRO_5047049220" description="Bulb-type lectin domain-containing protein" evidence="1">
    <location>
        <begin position="35"/>
        <end position="196"/>
    </location>
</feature>
<proteinExistence type="predicted"/>
<evidence type="ECO:0000256" key="1">
    <source>
        <dbReference type="SAM" id="SignalP"/>
    </source>
</evidence>
<keyword evidence="3" id="KW-1185">Reference proteome</keyword>
<gene>
    <name evidence="2" type="ORF">GCM10009431_23170</name>
</gene>
<evidence type="ECO:0000313" key="3">
    <source>
        <dbReference type="Proteomes" id="UP001500736"/>
    </source>
</evidence>
<feature type="signal peptide" evidence="1">
    <location>
        <begin position="1"/>
        <end position="34"/>
    </location>
</feature>
<organism evidence="2 3">
    <name type="scientific">Gaetbulibacter jejuensis</name>
    <dbReference type="NCBI Taxonomy" id="584607"/>
    <lineage>
        <taxon>Bacteria</taxon>
        <taxon>Pseudomonadati</taxon>
        <taxon>Bacteroidota</taxon>
        <taxon>Flavobacteriia</taxon>
        <taxon>Flavobacteriales</taxon>
        <taxon>Flavobacteriaceae</taxon>
        <taxon>Gaetbulibacter</taxon>
    </lineage>
</organism>
<keyword evidence="1" id="KW-0732">Signal</keyword>
<accession>A0ABP3V590</accession>
<dbReference type="EMBL" id="BAAAGF010000003">
    <property type="protein sequence ID" value="GAA0746641.1"/>
    <property type="molecule type" value="Genomic_DNA"/>
</dbReference>
<reference evidence="3" key="1">
    <citation type="journal article" date="2019" name="Int. J. Syst. Evol. Microbiol.">
        <title>The Global Catalogue of Microorganisms (GCM) 10K type strain sequencing project: providing services to taxonomists for standard genome sequencing and annotation.</title>
        <authorList>
            <consortium name="The Broad Institute Genomics Platform"/>
            <consortium name="The Broad Institute Genome Sequencing Center for Infectious Disease"/>
            <person name="Wu L."/>
            <person name="Ma J."/>
        </authorList>
    </citation>
    <scope>NUCLEOTIDE SEQUENCE [LARGE SCALE GENOMIC DNA]</scope>
    <source>
        <strain evidence="3">JCM 15976</strain>
    </source>
</reference>